<dbReference type="PANTHER" id="PTHR31873">
    <property type="entry name" value="L-ASPARTATE DEHYDROGENASE-RELATED"/>
    <property type="match status" value="1"/>
</dbReference>
<evidence type="ECO:0000313" key="9">
    <source>
        <dbReference type="EMBL" id="KKO72076.1"/>
    </source>
</evidence>
<feature type="domain" description="Aspartate dehydrogenase" evidence="7">
    <location>
        <begin position="166"/>
        <end position="253"/>
    </location>
</feature>
<dbReference type="SUPFAM" id="SSF55347">
    <property type="entry name" value="Glyceraldehyde-3-phosphate dehydrogenase-like, C-terminal domain"/>
    <property type="match status" value="1"/>
</dbReference>
<evidence type="ECO:0000256" key="1">
    <source>
        <dbReference type="ARBA" id="ARBA00008331"/>
    </source>
</evidence>
<keyword evidence="5 6" id="KW-0520">NAD</keyword>
<evidence type="ECO:0000256" key="6">
    <source>
        <dbReference type="HAMAP-Rule" id="MF_01265"/>
    </source>
</evidence>
<dbReference type="InterPro" id="IPR020626">
    <property type="entry name" value="Asp_DH_prok"/>
</dbReference>
<dbReference type="GO" id="GO:0051287">
    <property type="term" value="F:NAD binding"/>
    <property type="evidence" value="ECO:0007669"/>
    <property type="project" value="UniProtKB-UniRule"/>
</dbReference>
<proteinExistence type="inferred from homology"/>
<dbReference type="PIRSF" id="PIRSF005227">
    <property type="entry name" value="Asp_dh_NAD_syn"/>
    <property type="match status" value="1"/>
</dbReference>
<sequence length="266" mass="28036">MTYRIAFIGMGTIAQDVARTLLRGERGAGFELGALSRSQPPGGELDILTCFAGLESLLAWRPDLVIEAASQQAVWELVPACLRAGIPVLVTSVGALADTEKFLALQQAAAQGGVALRVPAGAVASLDYLQALRGVEGVKVVYESRKPVDAWLDELALRGVAPDALQEPLELFRGNARDAALRYPKNLNVAATVALACTGMEATEVSVVVDPAATGNTHTICVNSPMGELRTTLKNEPSPTNPKTSWVVAQSIVSAVERQFASFVVA</sequence>
<comment type="caution">
    <text evidence="9">The sequence shown here is derived from an EMBL/GenBank/DDBJ whole genome shotgun (WGS) entry which is preliminary data.</text>
</comment>
<evidence type="ECO:0000313" key="10">
    <source>
        <dbReference type="Proteomes" id="UP000078084"/>
    </source>
</evidence>
<keyword evidence="10" id="KW-1185">Reference proteome</keyword>
<dbReference type="AlphaFoldDB" id="A0A171KT59"/>
<dbReference type="InterPro" id="IPR011182">
    <property type="entry name" value="L-Asp_DH"/>
</dbReference>
<gene>
    <name evidence="6" type="primary">nadX</name>
    <name evidence="9" type="ORF">AAV32_06850</name>
</gene>
<comment type="similarity">
    <text evidence="1 6">Belongs to the L-aspartate dehydrogenase family.</text>
</comment>
<dbReference type="GO" id="GO:0009435">
    <property type="term" value="P:NAD+ biosynthetic process"/>
    <property type="evidence" value="ECO:0007669"/>
    <property type="project" value="UniProtKB-UniRule"/>
</dbReference>
<dbReference type="HAMAP" id="MF_01265">
    <property type="entry name" value="NadX"/>
    <property type="match status" value="1"/>
</dbReference>
<feature type="binding site" evidence="6">
    <location>
        <position position="122"/>
    </location>
    <ligand>
        <name>NAD(+)</name>
        <dbReference type="ChEBI" id="CHEBI:57540"/>
    </ligand>
</feature>
<comment type="catalytic activity">
    <reaction evidence="6">
        <text>L-aspartate + NAD(+) + H2O = oxaloacetate + NH4(+) + NADH + H(+)</text>
        <dbReference type="Rhea" id="RHEA:11788"/>
        <dbReference type="ChEBI" id="CHEBI:15377"/>
        <dbReference type="ChEBI" id="CHEBI:15378"/>
        <dbReference type="ChEBI" id="CHEBI:16452"/>
        <dbReference type="ChEBI" id="CHEBI:28938"/>
        <dbReference type="ChEBI" id="CHEBI:29991"/>
        <dbReference type="ChEBI" id="CHEBI:57540"/>
        <dbReference type="ChEBI" id="CHEBI:57945"/>
        <dbReference type="EC" id="1.4.1.21"/>
    </reaction>
</comment>
<keyword evidence="3 6" id="KW-0521">NADP</keyword>
<protein>
    <recommendedName>
        <fullName evidence="6">L-aspartate dehydrogenase</fullName>
        <ecNumber evidence="6">1.4.1.21</ecNumber>
    </recommendedName>
</protein>
<comment type="miscellaneous">
    <text evidence="6">The iminoaspartate product is unstable in aqueous solution and can decompose to oxaloacetate and ammonia.</text>
</comment>
<name>A0A171KT59_9BURK</name>
<organism evidence="9 10">
    <name type="scientific">Kerstersia gyiorum</name>
    <dbReference type="NCBI Taxonomy" id="206506"/>
    <lineage>
        <taxon>Bacteria</taxon>
        <taxon>Pseudomonadati</taxon>
        <taxon>Pseudomonadota</taxon>
        <taxon>Betaproteobacteria</taxon>
        <taxon>Burkholderiales</taxon>
        <taxon>Alcaligenaceae</taxon>
        <taxon>Kerstersia</taxon>
    </lineage>
</organism>
<dbReference type="NCBIfam" id="NF009828">
    <property type="entry name" value="PRK13303.1-3"/>
    <property type="match status" value="1"/>
</dbReference>
<dbReference type="GO" id="GO:0050661">
    <property type="term" value="F:NADP binding"/>
    <property type="evidence" value="ECO:0007669"/>
    <property type="project" value="UniProtKB-UniRule"/>
</dbReference>
<comment type="catalytic activity">
    <reaction evidence="6">
        <text>L-aspartate + NADP(+) + H2O = oxaloacetate + NH4(+) + NADPH + H(+)</text>
        <dbReference type="Rhea" id="RHEA:11784"/>
        <dbReference type="ChEBI" id="CHEBI:15377"/>
        <dbReference type="ChEBI" id="CHEBI:15378"/>
        <dbReference type="ChEBI" id="CHEBI:16452"/>
        <dbReference type="ChEBI" id="CHEBI:28938"/>
        <dbReference type="ChEBI" id="CHEBI:29991"/>
        <dbReference type="ChEBI" id="CHEBI:57783"/>
        <dbReference type="ChEBI" id="CHEBI:58349"/>
        <dbReference type="EC" id="1.4.1.21"/>
    </reaction>
</comment>
<dbReference type="PANTHER" id="PTHR31873:SF6">
    <property type="entry name" value="ASPARTATE DEHYDROGENASE DOMAIN-CONTAINING PROTEIN"/>
    <property type="match status" value="1"/>
</dbReference>
<dbReference type="GeneID" id="99726664"/>
<dbReference type="Pfam" id="PF01958">
    <property type="entry name" value="Asp_DH_C"/>
    <property type="match status" value="1"/>
</dbReference>
<evidence type="ECO:0000256" key="3">
    <source>
        <dbReference type="ARBA" id="ARBA00022857"/>
    </source>
</evidence>
<dbReference type="OrthoDB" id="7056904at2"/>
<feature type="binding site" evidence="6">
    <location>
        <position position="188"/>
    </location>
    <ligand>
        <name>NAD(+)</name>
        <dbReference type="ChEBI" id="CHEBI:57540"/>
    </ligand>
</feature>
<comment type="function">
    <text evidence="6">Specifically catalyzes the NAD or NADP-dependent dehydrogenation of L-aspartate to iminoaspartate.</text>
</comment>
<evidence type="ECO:0000256" key="5">
    <source>
        <dbReference type="ARBA" id="ARBA00023027"/>
    </source>
</evidence>
<evidence type="ECO:0000256" key="4">
    <source>
        <dbReference type="ARBA" id="ARBA00023002"/>
    </source>
</evidence>
<evidence type="ECO:0000259" key="8">
    <source>
        <dbReference type="Pfam" id="PF03447"/>
    </source>
</evidence>
<reference evidence="9 10" key="1">
    <citation type="submission" date="2015-04" db="EMBL/GenBank/DDBJ databases">
        <title>Genome sequence of Kerstersia gyiorum CG1.</title>
        <authorList>
            <person name="Greninger A.L."/>
            <person name="Kozyreva V."/>
            <person name="Chaturvedi V."/>
        </authorList>
    </citation>
    <scope>NUCLEOTIDE SEQUENCE [LARGE SCALE GENOMIC DNA]</scope>
    <source>
        <strain evidence="9 10">CG1</strain>
    </source>
</reference>
<dbReference type="Gene3D" id="3.30.360.10">
    <property type="entry name" value="Dihydrodipicolinate Reductase, domain 2"/>
    <property type="match status" value="1"/>
</dbReference>
<evidence type="ECO:0000256" key="2">
    <source>
        <dbReference type="ARBA" id="ARBA00022642"/>
    </source>
</evidence>
<dbReference type="InterPro" id="IPR002811">
    <property type="entry name" value="Asp_DH"/>
</dbReference>
<dbReference type="SUPFAM" id="SSF51735">
    <property type="entry name" value="NAD(P)-binding Rossmann-fold domains"/>
    <property type="match status" value="1"/>
</dbReference>
<dbReference type="Pfam" id="PF03447">
    <property type="entry name" value="NAD_binding_3"/>
    <property type="match status" value="1"/>
</dbReference>
<comment type="pathway">
    <text evidence="6">Cofactor biosynthesis; NAD(+) biosynthesis; iminoaspartate from L-aspartate (dehydrogenase route): step 1/1.</text>
</comment>
<feature type="active site" evidence="6">
    <location>
        <position position="218"/>
    </location>
</feature>
<dbReference type="UniPathway" id="UPA00253">
    <property type="reaction ID" value="UER00456"/>
</dbReference>
<evidence type="ECO:0000259" key="7">
    <source>
        <dbReference type="Pfam" id="PF01958"/>
    </source>
</evidence>
<keyword evidence="4 6" id="KW-0560">Oxidoreductase</keyword>
<dbReference type="EC" id="1.4.1.21" evidence="6"/>
<dbReference type="RefSeq" id="WP_068369518.1">
    <property type="nucleotide sequence ID" value="NZ_CP033936.1"/>
</dbReference>
<accession>A0A171KT59</accession>
<dbReference type="InterPro" id="IPR036291">
    <property type="entry name" value="NAD(P)-bd_dom_sf"/>
</dbReference>
<feature type="domain" description="Aspartate/homoserine dehydrogenase NAD-binding" evidence="8">
    <location>
        <begin position="9"/>
        <end position="119"/>
    </location>
</feature>
<dbReference type="Gene3D" id="3.40.50.720">
    <property type="entry name" value="NAD(P)-binding Rossmann-like Domain"/>
    <property type="match status" value="1"/>
</dbReference>
<dbReference type="Proteomes" id="UP000078084">
    <property type="component" value="Unassembled WGS sequence"/>
</dbReference>
<dbReference type="STRING" id="206506.AAV32_06850"/>
<dbReference type="EMBL" id="LBNE01000003">
    <property type="protein sequence ID" value="KKO72076.1"/>
    <property type="molecule type" value="Genomic_DNA"/>
</dbReference>
<dbReference type="InterPro" id="IPR005106">
    <property type="entry name" value="Asp/hSer_DH_NAD-bd"/>
</dbReference>
<keyword evidence="2 6" id="KW-0662">Pyridine nucleotide biosynthesis</keyword>
<dbReference type="GO" id="GO:0016639">
    <property type="term" value="F:oxidoreductase activity, acting on the CH-NH2 group of donors, NAD or NADP as acceptor"/>
    <property type="evidence" value="ECO:0007669"/>
    <property type="project" value="UniProtKB-UniRule"/>
</dbReference>
<dbReference type="GO" id="GO:0033735">
    <property type="term" value="F:aspartate dehydrogenase [NAD(P)+] activity"/>
    <property type="evidence" value="ECO:0007669"/>
    <property type="project" value="UniProtKB-EC"/>
</dbReference>